<reference evidence="2" key="1">
    <citation type="submission" date="2016-06" db="EMBL/GenBank/DDBJ databases">
        <title>Parallel loss of symbiosis genes in relatives of nitrogen-fixing non-legume Parasponia.</title>
        <authorList>
            <person name="Van Velzen R."/>
            <person name="Holmer R."/>
            <person name="Bu F."/>
            <person name="Rutten L."/>
            <person name="Van Zeijl A."/>
            <person name="Liu W."/>
            <person name="Santuari L."/>
            <person name="Cao Q."/>
            <person name="Sharma T."/>
            <person name="Shen D."/>
            <person name="Roswanjaya Y."/>
            <person name="Wardhani T."/>
            <person name="Kalhor M.S."/>
            <person name="Jansen J."/>
            <person name="Van den Hoogen J."/>
            <person name="Gungor B."/>
            <person name="Hartog M."/>
            <person name="Hontelez J."/>
            <person name="Verver J."/>
            <person name="Yang W.-C."/>
            <person name="Schijlen E."/>
            <person name="Repin R."/>
            <person name="Schilthuizen M."/>
            <person name="Schranz E."/>
            <person name="Heidstra R."/>
            <person name="Miyata K."/>
            <person name="Fedorova E."/>
            <person name="Kohlen W."/>
            <person name="Bisseling T."/>
            <person name="Smit S."/>
            <person name="Geurts R."/>
        </authorList>
    </citation>
    <scope>NUCLEOTIDE SEQUENCE [LARGE SCALE GENOMIC DNA]</scope>
    <source>
        <strain evidence="2">cv. WU1-14</strain>
    </source>
</reference>
<proteinExistence type="predicted"/>
<evidence type="ECO:0000313" key="1">
    <source>
        <dbReference type="EMBL" id="PON72112.1"/>
    </source>
</evidence>
<dbReference type="EMBL" id="JXTB01000041">
    <property type="protein sequence ID" value="PON72112.1"/>
    <property type="molecule type" value="Genomic_DNA"/>
</dbReference>
<protein>
    <submittedName>
        <fullName evidence="1">Aldolase-type TIM barrel</fullName>
    </submittedName>
</protein>
<dbReference type="AlphaFoldDB" id="A0A2P5DFP3"/>
<name>A0A2P5DFP3_PARAD</name>
<organism evidence="1 2">
    <name type="scientific">Parasponia andersonii</name>
    <name type="common">Sponia andersonii</name>
    <dbReference type="NCBI Taxonomy" id="3476"/>
    <lineage>
        <taxon>Eukaryota</taxon>
        <taxon>Viridiplantae</taxon>
        <taxon>Streptophyta</taxon>
        <taxon>Embryophyta</taxon>
        <taxon>Tracheophyta</taxon>
        <taxon>Spermatophyta</taxon>
        <taxon>Magnoliopsida</taxon>
        <taxon>eudicotyledons</taxon>
        <taxon>Gunneridae</taxon>
        <taxon>Pentapetalae</taxon>
        <taxon>rosids</taxon>
        <taxon>fabids</taxon>
        <taxon>Rosales</taxon>
        <taxon>Cannabaceae</taxon>
        <taxon>Parasponia</taxon>
    </lineage>
</organism>
<keyword evidence="2" id="KW-1185">Reference proteome</keyword>
<comment type="caution">
    <text evidence="1">The sequence shown here is derived from an EMBL/GenBank/DDBJ whole genome shotgun (WGS) entry which is preliminary data.</text>
</comment>
<dbReference type="Proteomes" id="UP000237105">
    <property type="component" value="Unassembled WGS sequence"/>
</dbReference>
<gene>
    <name evidence="1" type="ORF">PanWU01x14_069540</name>
</gene>
<accession>A0A2P5DFP3</accession>
<evidence type="ECO:0000313" key="2">
    <source>
        <dbReference type="Proteomes" id="UP000237105"/>
    </source>
</evidence>
<sequence length="122" mass="14003">MLTNRINDSYGLVIMLTNRINDSYGLVIVVDCFNMVFYGKEVQYCEIVLARENICLRTSLDRILAEKGSLCCGFCHMKKENNDRTIRVESIHEAMQVALTVSKTGIRMIGKRARFDLTDQPY</sequence>